<feature type="coiled-coil region" evidence="3">
    <location>
        <begin position="92"/>
        <end position="119"/>
    </location>
</feature>
<name>A0A8F9TWF8_9BACT</name>
<accession>A0A8F9TWF8</accession>
<dbReference type="GO" id="GO:0043024">
    <property type="term" value="F:ribosomal small subunit binding"/>
    <property type="evidence" value="ECO:0007669"/>
    <property type="project" value="TreeGrafter"/>
</dbReference>
<keyword evidence="2" id="KW-0963">Cytoplasm</keyword>
<dbReference type="InterPro" id="IPR015946">
    <property type="entry name" value="KH_dom-like_a/b"/>
</dbReference>
<protein>
    <recommendedName>
        <fullName evidence="2">Ribosome-binding factor A</fullName>
    </recommendedName>
</protein>
<dbReference type="Proteomes" id="UP000825051">
    <property type="component" value="Chromosome"/>
</dbReference>
<dbReference type="NCBIfam" id="TIGR00082">
    <property type="entry name" value="rbfA"/>
    <property type="match status" value="1"/>
</dbReference>
<dbReference type="InterPro" id="IPR000238">
    <property type="entry name" value="RbfA"/>
</dbReference>
<gene>
    <name evidence="2 4" type="primary">rbfA</name>
    <name evidence="4" type="ORF">K0B96_07120</name>
</gene>
<organism evidence="4 5">
    <name type="scientific">Horticoccus luteus</name>
    <dbReference type="NCBI Taxonomy" id="2862869"/>
    <lineage>
        <taxon>Bacteria</taxon>
        <taxon>Pseudomonadati</taxon>
        <taxon>Verrucomicrobiota</taxon>
        <taxon>Opitutia</taxon>
        <taxon>Opitutales</taxon>
        <taxon>Opitutaceae</taxon>
        <taxon>Horticoccus</taxon>
    </lineage>
</organism>
<dbReference type="AlphaFoldDB" id="A0A8F9TWF8"/>
<keyword evidence="1 2" id="KW-0690">Ribosome biogenesis</keyword>
<dbReference type="PANTHER" id="PTHR33515">
    <property type="entry name" value="RIBOSOME-BINDING FACTOR A, CHLOROPLASTIC-RELATED"/>
    <property type="match status" value="1"/>
</dbReference>
<dbReference type="PROSITE" id="PS01319">
    <property type="entry name" value="RBFA"/>
    <property type="match status" value="1"/>
</dbReference>
<sequence length="121" mass="13983">MSNRTVRVNELIQRELNDILRKRHQSEAAAVTVTEVRVAPDLRDGRAFISVIGDEQMAEKKLRWIRSIAAEISQELSRRIVLKYMPRMTYVLDRSLGRASRLEQVMDEIERQAKSADESGE</sequence>
<dbReference type="KEGG" id="ole:K0B96_07120"/>
<keyword evidence="5" id="KW-1185">Reference proteome</keyword>
<evidence type="ECO:0000256" key="3">
    <source>
        <dbReference type="SAM" id="Coils"/>
    </source>
</evidence>
<dbReference type="PANTHER" id="PTHR33515:SF1">
    <property type="entry name" value="RIBOSOME-BINDING FACTOR A, CHLOROPLASTIC-RELATED"/>
    <property type="match status" value="1"/>
</dbReference>
<evidence type="ECO:0000256" key="1">
    <source>
        <dbReference type="ARBA" id="ARBA00022517"/>
    </source>
</evidence>
<reference evidence="4" key="1">
    <citation type="submission" date="2021-08" db="EMBL/GenBank/DDBJ databases">
        <title>Genome of a novel bacterium of the phylum Verrucomicrobia, Oleiharenicola sp. KSB-15.</title>
        <authorList>
            <person name="Chung J.-H."/>
            <person name="Ahn J.-H."/>
            <person name="Yoon Y."/>
            <person name="Kim D.-Y."/>
            <person name="An S.-H."/>
            <person name="Park I."/>
            <person name="Yeon J."/>
        </authorList>
    </citation>
    <scope>NUCLEOTIDE SEQUENCE</scope>
    <source>
        <strain evidence="4">KSB-15</strain>
    </source>
</reference>
<dbReference type="SUPFAM" id="SSF89919">
    <property type="entry name" value="Ribosome-binding factor A, RbfA"/>
    <property type="match status" value="1"/>
</dbReference>
<dbReference type="InterPro" id="IPR020053">
    <property type="entry name" value="Ribosome-bd_factorA_CS"/>
</dbReference>
<dbReference type="GO" id="GO:0005829">
    <property type="term" value="C:cytosol"/>
    <property type="evidence" value="ECO:0007669"/>
    <property type="project" value="TreeGrafter"/>
</dbReference>
<evidence type="ECO:0000256" key="2">
    <source>
        <dbReference type="HAMAP-Rule" id="MF_00003"/>
    </source>
</evidence>
<dbReference type="HAMAP" id="MF_00003">
    <property type="entry name" value="RbfA"/>
    <property type="match status" value="1"/>
</dbReference>
<dbReference type="EMBL" id="CP080507">
    <property type="protein sequence ID" value="QYM80371.1"/>
    <property type="molecule type" value="Genomic_DNA"/>
</dbReference>
<dbReference type="Gene3D" id="3.30.300.20">
    <property type="match status" value="1"/>
</dbReference>
<evidence type="ECO:0000313" key="5">
    <source>
        <dbReference type="Proteomes" id="UP000825051"/>
    </source>
</evidence>
<dbReference type="GO" id="GO:0030490">
    <property type="term" value="P:maturation of SSU-rRNA"/>
    <property type="evidence" value="ECO:0007669"/>
    <property type="project" value="UniProtKB-UniRule"/>
</dbReference>
<comment type="similarity">
    <text evidence="2">Belongs to the RbfA family.</text>
</comment>
<comment type="function">
    <text evidence="2">One of several proteins that assist in the late maturation steps of the functional core of the 30S ribosomal subunit. Associates with free 30S ribosomal subunits (but not with 30S subunits that are part of 70S ribosomes or polysomes). Required for efficient processing of 16S rRNA. May interact with the 5'-terminal helix region of 16S rRNA.</text>
</comment>
<comment type="subunit">
    <text evidence="2">Monomer. Binds 30S ribosomal subunits, but not 50S ribosomal subunits or 70S ribosomes.</text>
</comment>
<proteinExistence type="inferred from homology"/>
<evidence type="ECO:0000313" key="4">
    <source>
        <dbReference type="EMBL" id="QYM80371.1"/>
    </source>
</evidence>
<dbReference type="Pfam" id="PF02033">
    <property type="entry name" value="RBFA"/>
    <property type="match status" value="1"/>
</dbReference>
<dbReference type="RefSeq" id="WP_220165470.1">
    <property type="nucleotide sequence ID" value="NZ_CP080507.1"/>
</dbReference>
<comment type="subcellular location">
    <subcellularLocation>
        <location evidence="2">Cytoplasm</location>
    </subcellularLocation>
</comment>
<dbReference type="InterPro" id="IPR023799">
    <property type="entry name" value="RbfA_dom_sf"/>
</dbReference>
<keyword evidence="3" id="KW-0175">Coiled coil</keyword>